<dbReference type="InterPro" id="IPR000415">
    <property type="entry name" value="Nitroreductase-like"/>
</dbReference>
<dbReference type="Pfam" id="PF00881">
    <property type="entry name" value="Nitroreductase"/>
    <property type="match status" value="1"/>
</dbReference>
<dbReference type="GO" id="GO:0016491">
    <property type="term" value="F:oxidoreductase activity"/>
    <property type="evidence" value="ECO:0007669"/>
    <property type="project" value="UniProtKB-KW"/>
</dbReference>
<dbReference type="GO" id="GO:0034599">
    <property type="term" value="P:cellular response to oxidative stress"/>
    <property type="evidence" value="ECO:0007669"/>
    <property type="project" value="InterPro"/>
</dbReference>
<feature type="domain" description="Nitroreductase" evidence="4">
    <location>
        <begin position="10"/>
        <end position="178"/>
    </location>
</feature>
<evidence type="ECO:0000256" key="3">
    <source>
        <dbReference type="ARBA" id="ARBA00023002"/>
    </source>
</evidence>
<keyword evidence="3" id="KW-0560">Oxidoreductase</keyword>
<organism evidence="5">
    <name type="scientific">Ligilactobacillus agilis</name>
    <dbReference type="NCBI Taxonomy" id="1601"/>
    <lineage>
        <taxon>Bacteria</taxon>
        <taxon>Bacillati</taxon>
        <taxon>Bacillota</taxon>
        <taxon>Bacilli</taxon>
        <taxon>Lactobacillales</taxon>
        <taxon>Lactobacillaceae</taxon>
        <taxon>Ligilactobacillus</taxon>
    </lineage>
</organism>
<dbReference type="RefSeq" id="WP_172585468.1">
    <property type="nucleotide sequence ID" value="NZ_BLAN01000007.1"/>
</dbReference>
<dbReference type="GO" id="GO:0005737">
    <property type="term" value="C:cytoplasm"/>
    <property type="evidence" value="ECO:0007669"/>
    <property type="project" value="UniProtKB-SubCell"/>
</dbReference>
<evidence type="ECO:0000256" key="2">
    <source>
        <dbReference type="ARBA" id="ARBA00022490"/>
    </source>
</evidence>
<dbReference type="InterPro" id="IPR033877">
    <property type="entry name" value="Frm2/Hbn1"/>
</dbReference>
<keyword evidence="2" id="KW-0963">Cytoplasm</keyword>
<reference evidence="5" key="1">
    <citation type="submission" date="2019-10" db="EMBL/GenBank/DDBJ databases">
        <title>Lactobacillus agilis SY111 Whole Genome Sequencing Project.</title>
        <authorList>
            <person name="Suzuki S."/>
            <person name="Endo A."/>
            <person name="Maeno S."/>
            <person name="Shiwa Y."/>
            <person name="Matsutani M."/>
            <person name="Kajikawa A."/>
        </authorList>
    </citation>
    <scope>NUCLEOTIDE SEQUENCE</scope>
    <source>
        <strain evidence="5">SY111</strain>
    </source>
</reference>
<dbReference type="InterPro" id="IPR029479">
    <property type="entry name" value="Nitroreductase"/>
</dbReference>
<dbReference type="Gene3D" id="3.40.109.10">
    <property type="entry name" value="NADH Oxidase"/>
    <property type="match status" value="1"/>
</dbReference>
<evidence type="ECO:0000256" key="1">
    <source>
        <dbReference type="ARBA" id="ARBA00004496"/>
    </source>
</evidence>
<evidence type="ECO:0000259" key="4">
    <source>
        <dbReference type="Pfam" id="PF00881"/>
    </source>
</evidence>
<sequence>MNNRVINDLMKRRTIYALGRNVHQDPAEIAEVIKAAIKHSPTAFNTQTVRAVILFGQSSEDVWDIVEERLKSEVANEKAFKKTQAKIASFREGFGTVLFFTDTDVVKQLEKSFPLYADNFADWAEQGIGGAQQAVWVALAQEGIGASLQHYNPLIDELIASEFDLPSNWKLRAQMPFGSIEAPASSKDFIADEERFKVRFE</sequence>
<proteinExistence type="predicted"/>
<accession>A0A6F9XQR2</accession>
<dbReference type="AlphaFoldDB" id="A0A6F9XQR2"/>
<gene>
    <name evidence="5" type="ORF">SY111_01610</name>
</gene>
<dbReference type="SUPFAM" id="SSF55469">
    <property type="entry name" value="FMN-dependent nitroreductase-like"/>
    <property type="match status" value="1"/>
</dbReference>
<dbReference type="PANTHER" id="PTHR43035:SF1">
    <property type="entry name" value="FATTY ACID REPRESSION MUTANT PROTEIN 2-RELATED"/>
    <property type="match status" value="1"/>
</dbReference>
<protein>
    <recommendedName>
        <fullName evidence="4">Nitroreductase domain-containing protein</fullName>
    </recommendedName>
</protein>
<dbReference type="PANTHER" id="PTHR43035">
    <property type="entry name" value="FATTY ACID REPRESSION MUTANT PROTEIN 2-RELATED"/>
    <property type="match status" value="1"/>
</dbReference>
<dbReference type="Proteomes" id="UP000494178">
    <property type="component" value="Unassembled WGS sequence"/>
</dbReference>
<dbReference type="CDD" id="cd02140">
    <property type="entry name" value="Frm2-like"/>
    <property type="match status" value="1"/>
</dbReference>
<dbReference type="FunFam" id="3.40.109.10:FF:000001">
    <property type="entry name" value="Nitroreductase family"/>
    <property type="match status" value="1"/>
</dbReference>
<name>A0A6F9XQR2_9LACO</name>
<evidence type="ECO:0000313" key="5">
    <source>
        <dbReference type="EMBL" id="GET07537.1"/>
    </source>
</evidence>
<comment type="caution">
    <text evidence="5">The sequence shown here is derived from an EMBL/GenBank/DDBJ whole genome shotgun (WGS) entry which is preliminary data.</text>
</comment>
<comment type="subcellular location">
    <subcellularLocation>
        <location evidence="1">Cytoplasm</location>
    </subcellularLocation>
</comment>
<dbReference type="EMBL" id="BLAN01000007">
    <property type="protein sequence ID" value="GET07537.1"/>
    <property type="molecule type" value="Genomic_DNA"/>
</dbReference>